<dbReference type="SUPFAM" id="SSF54211">
    <property type="entry name" value="Ribosomal protein S5 domain 2-like"/>
    <property type="match status" value="1"/>
</dbReference>
<comment type="caution">
    <text evidence="6">The sequence shown here is derived from an EMBL/GenBank/DDBJ whole genome shotgun (WGS) entry which is preliminary data.</text>
</comment>
<evidence type="ECO:0000313" key="6">
    <source>
        <dbReference type="EMBL" id="KAL0488108.1"/>
    </source>
</evidence>
<dbReference type="GO" id="GO:0005763">
    <property type="term" value="C:mitochondrial small ribosomal subunit"/>
    <property type="evidence" value="ECO:0007669"/>
    <property type="project" value="TreeGrafter"/>
</dbReference>
<comment type="similarity">
    <text evidence="1 4">Belongs to the universal ribosomal protein uS9 family.</text>
</comment>
<keyword evidence="2 4" id="KW-0689">Ribosomal protein</keyword>
<dbReference type="InterPro" id="IPR000754">
    <property type="entry name" value="Ribosomal_uS9"/>
</dbReference>
<dbReference type="InterPro" id="IPR023035">
    <property type="entry name" value="Ribosomal_uS9_bac/plastid"/>
</dbReference>
<dbReference type="NCBIfam" id="NF001099">
    <property type="entry name" value="PRK00132.1"/>
    <property type="match status" value="1"/>
</dbReference>
<protein>
    <recommendedName>
        <fullName evidence="8">30S ribosomal protein S9, chloroplastic</fullName>
    </recommendedName>
</protein>
<organism evidence="6 7">
    <name type="scientific">Acrasis kona</name>
    <dbReference type="NCBI Taxonomy" id="1008807"/>
    <lineage>
        <taxon>Eukaryota</taxon>
        <taxon>Discoba</taxon>
        <taxon>Heterolobosea</taxon>
        <taxon>Tetramitia</taxon>
        <taxon>Eutetramitia</taxon>
        <taxon>Acrasidae</taxon>
        <taxon>Acrasis</taxon>
    </lineage>
</organism>
<evidence type="ECO:0000256" key="5">
    <source>
        <dbReference type="SAM" id="MobiDB-lite"/>
    </source>
</evidence>
<dbReference type="InterPro" id="IPR020574">
    <property type="entry name" value="Ribosomal_uS9_CS"/>
</dbReference>
<accession>A0AAW2ZGI0</accession>
<dbReference type="AlphaFoldDB" id="A0AAW2ZGI0"/>
<dbReference type="Gene3D" id="3.30.230.10">
    <property type="match status" value="1"/>
</dbReference>
<evidence type="ECO:0008006" key="8">
    <source>
        <dbReference type="Google" id="ProtNLM"/>
    </source>
</evidence>
<dbReference type="InterPro" id="IPR020568">
    <property type="entry name" value="Ribosomal_Su5_D2-typ_SF"/>
</dbReference>
<keyword evidence="7" id="KW-1185">Reference proteome</keyword>
<gene>
    <name evidence="6" type="ORF">AKO1_008945</name>
</gene>
<dbReference type="GO" id="GO:0006412">
    <property type="term" value="P:translation"/>
    <property type="evidence" value="ECO:0007669"/>
    <property type="project" value="InterPro"/>
</dbReference>
<sequence length="618" mass="71235">MPYVVNREQVYVEKLGSKKLFEQVKQTLVDLRKEDPKFAYTDDQFYSFYTRALLMGEADPLALLEREVDLLGSYSSVAGVERILEPWEFAQLRRDADYGYLKALRSEIIDMPDLNAKEEIIPKRLLKEYMRIARTREGSIISDVLKDYIYHNLGQYSIFFRQNMRLDYNGNMLDFVEQNFDNIVSTPITNRFEPHVQSPGLDELRQLNPLCEPIDPISELYKRRLAHNMLEEDDLSLDHLDDEHLNPDERFLLDSENIDRTGLDPVLLARYKPYLMDDPTWGLMNRLLYHSAKERDGAFKDETLAYMWTRLGGASGSAYSGYDKNVILKRLEKMYTQINPLRLERIVDRVLKVVGKYQSKRGFINRVANKPSVREKIKTGVKANDGLERSKQLVTDSATNNTMSTIYRLAEFIGKPRPKMVGVLDSLTLLTQRKINKQQFDQVNRNAAHMEAGEYRNDYEFLYDVLYPIHSYENKKKPRTDLGSAYSPKIKGGKSTGVGRRKSCHALARVQPGNGVFLVNGKNHLDYFDRFDLKTIAQPLLLTNSFSQFDIKVTVKGGGTTGQSEAVRLAVSRALGSFVPGYGKALLKAGLMRRDMRKVERKKPGQRKARAKFQWVRR</sequence>
<evidence type="ECO:0000256" key="1">
    <source>
        <dbReference type="ARBA" id="ARBA00005251"/>
    </source>
</evidence>
<reference evidence="6 7" key="1">
    <citation type="submission" date="2024-03" db="EMBL/GenBank/DDBJ databases">
        <title>The Acrasis kona genome and developmental transcriptomes reveal deep origins of eukaryotic multicellular pathways.</title>
        <authorList>
            <person name="Sheikh S."/>
            <person name="Fu C.-J."/>
            <person name="Brown M.W."/>
            <person name="Baldauf S.L."/>
        </authorList>
    </citation>
    <scope>NUCLEOTIDE SEQUENCE [LARGE SCALE GENOMIC DNA]</scope>
    <source>
        <strain evidence="6 7">ATCC MYA-3509</strain>
    </source>
</reference>
<feature type="region of interest" description="Disordered" evidence="5">
    <location>
        <begin position="478"/>
        <end position="498"/>
    </location>
</feature>
<dbReference type="PROSITE" id="PS00360">
    <property type="entry name" value="RIBOSOMAL_S9"/>
    <property type="match status" value="1"/>
</dbReference>
<dbReference type="GO" id="GO:0003735">
    <property type="term" value="F:structural constituent of ribosome"/>
    <property type="evidence" value="ECO:0007669"/>
    <property type="project" value="InterPro"/>
</dbReference>
<dbReference type="Proteomes" id="UP001431209">
    <property type="component" value="Unassembled WGS sequence"/>
</dbReference>
<keyword evidence="3 4" id="KW-0687">Ribonucleoprotein</keyword>
<dbReference type="EMBL" id="JAOPGA020001408">
    <property type="protein sequence ID" value="KAL0488108.1"/>
    <property type="molecule type" value="Genomic_DNA"/>
</dbReference>
<dbReference type="InterPro" id="IPR014721">
    <property type="entry name" value="Ribsml_uS5_D2-typ_fold_subgr"/>
</dbReference>
<dbReference type="PANTHER" id="PTHR21569:SF1">
    <property type="entry name" value="SMALL RIBOSOMAL SUBUNIT PROTEIN US9M"/>
    <property type="match status" value="1"/>
</dbReference>
<evidence type="ECO:0000313" key="7">
    <source>
        <dbReference type="Proteomes" id="UP001431209"/>
    </source>
</evidence>
<evidence type="ECO:0000256" key="3">
    <source>
        <dbReference type="ARBA" id="ARBA00023274"/>
    </source>
</evidence>
<evidence type="ECO:0000256" key="2">
    <source>
        <dbReference type="ARBA" id="ARBA00022980"/>
    </source>
</evidence>
<proteinExistence type="inferred from homology"/>
<evidence type="ECO:0000256" key="4">
    <source>
        <dbReference type="RuleBase" id="RU003815"/>
    </source>
</evidence>
<name>A0AAW2ZGI0_9EUKA</name>
<dbReference type="PANTHER" id="PTHR21569">
    <property type="entry name" value="RIBOSOMAL PROTEIN S9"/>
    <property type="match status" value="1"/>
</dbReference>
<dbReference type="GO" id="GO:0003723">
    <property type="term" value="F:RNA binding"/>
    <property type="evidence" value="ECO:0007669"/>
    <property type="project" value="TreeGrafter"/>
</dbReference>
<dbReference type="Pfam" id="PF00380">
    <property type="entry name" value="Ribosomal_S9"/>
    <property type="match status" value="1"/>
</dbReference>